<feature type="compositionally biased region" description="Low complexity" evidence="4">
    <location>
        <begin position="550"/>
        <end position="571"/>
    </location>
</feature>
<dbReference type="Proteomes" id="UP001437256">
    <property type="component" value="Unassembled WGS sequence"/>
</dbReference>
<name>A0ABR3A0M7_9AGAR</name>
<evidence type="ECO:0000256" key="2">
    <source>
        <dbReference type="ARBA" id="ARBA00022643"/>
    </source>
</evidence>
<keyword evidence="1" id="KW-0285">Flavoprotein</keyword>
<feature type="compositionally biased region" description="Polar residues" evidence="4">
    <location>
        <begin position="1138"/>
        <end position="1149"/>
    </location>
</feature>
<feature type="compositionally biased region" description="Low complexity" evidence="4">
    <location>
        <begin position="179"/>
        <end position="217"/>
    </location>
</feature>
<organism evidence="6 7">
    <name type="scientific">Marasmius tenuissimus</name>
    <dbReference type="NCBI Taxonomy" id="585030"/>
    <lineage>
        <taxon>Eukaryota</taxon>
        <taxon>Fungi</taxon>
        <taxon>Dikarya</taxon>
        <taxon>Basidiomycota</taxon>
        <taxon>Agaricomycotina</taxon>
        <taxon>Agaricomycetes</taxon>
        <taxon>Agaricomycetidae</taxon>
        <taxon>Agaricales</taxon>
        <taxon>Marasmiineae</taxon>
        <taxon>Marasmiaceae</taxon>
        <taxon>Marasmius</taxon>
    </lineage>
</organism>
<feature type="region of interest" description="Disordered" evidence="4">
    <location>
        <begin position="550"/>
        <end position="621"/>
    </location>
</feature>
<dbReference type="SMART" id="SM00091">
    <property type="entry name" value="PAS"/>
    <property type="match status" value="3"/>
</dbReference>
<feature type="compositionally biased region" description="Low complexity" evidence="4">
    <location>
        <begin position="33"/>
        <end position="58"/>
    </location>
</feature>
<dbReference type="InterPro" id="IPR013767">
    <property type="entry name" value="PAS_fold"/>
</dbReference>
<accession>A0ABR3A0M7</accession>
<dbReference type="NCBIfam" id="TIGR00229">
    <property type="entry name" value="sensory_box"/>
    <property type="match status" value="1"/>
</dbReference>
<feature type="compositionally biased region" description="Low complexity" evidence="4">
    <location>
        <begin position="1000"/>
        <end position="1019"/>
    </location>
</feature>
<feature type="compositionally biased region" description="Basic and acidic residues" evidence="4">
    <location>
        <begin position="840"/>
        <end position="854"/>
    </location>
</feature>
<reference evidence="6 7" key="1">
    <citation type="submission" date="2024-05" db="EMBL/GenBank/DDBJ databases">
        <title>A draft genome resource for the thread blight pathogen Marasmius tenuissimus strain MS-2.</title>
        <authorList>
            <person name="Yulfo-Soto G.E."/>
            <person name="Baruah I.K."/>
            <person name="Amoako-Attah I."/>
            <person name="Bukari Y."/>
            <person name="Meinhardt L.W."/>
            <person name="Bailey B.A."/>
            <person name="Cohen S.P."/>
        </authorList>
    </citation>
    <scope>NUCLEOTIDE SEQUENCE [LARGE SCALE GENOMIC DNA]</scope>
    <source>
        <strain evidence="6 7">MS-2</strain>
    </source>
</reference>
<dbReference type="SUPFAM" id="SSF55785">
    <property type="entry name" value="PYP-like sensor domain (PAS domain)"/>
    <property type="match status" value="2"/>
</dbReference>
<dbReference type="Pfam" id="PF00989">
    <property type="entry name" value="PAS"/>
    <property type="match status" value="1"/>
</dbReference>
<evidence type="ECO:0000256" key="3">
    <source>
        <dbReference type="ARBA" id="ARBA00022991"/>
    </source>
</evidence>
<feature type="region of interest" description="Disordered" evidence="4">
    <location>
        <begin position="1212"/>
        <end position="1249"/>
    </location>
</feature>
<feature type="region of interest" description="Disordered" evidence="4">
    <location>
        <begin position="687"/>
        <end position="731"/>
    </location>
</feature>
<feature type="compositionally biased region" description="Basic and acidic residues" evidence="4">
    <location>
        <begin position="808"/>
        <end position="822"/>
    </location>
</feature>
<dbReference type="Pfam" id="PF13426">
    <property type="entry name" value="PAS_9"/>
    <property type="match status" value="1"/>
</dbReference>
<dbReference type="CDD" id="cd00130">
    <property type="entry name" value="PAS"/>
    <property type="match status" value="2"/>
</dbReference>
<feature type="compositionally biased region" description="Polar residues" evidence="4">
    <location>
        <begin position="1110"/>
        <end position="1120"/>
    </location>
</feature>
<feature type="region of interest" description="Disordered" evidence="4">
    <location>
        <begin position="151"/>
        <end position="228"/>
    </location>
</feature>
<feature type="compositionally biased region" description="Low complexity" evidence="4">
    <location>
        <begin position="591"/>
        <end position="617"/>
    </location>
</feature>
<evidence type="ECO:0000256" key="1">
    <source>
        <dbReference type="ARBA" id="ARBA00022630"/>
    </source>
</evidence>
<gene>
    <name evidence="6" type="ORF">AAF712_006949</name>
</gene>
<dbReference type="InterPro" id="IPR000014">
    <property type="entry name" value="PAS"/>
</dbReference>
<feature type="compositionally biased region" description="Low complexity" evidence="4">
    <location>
        <begin position="1081"/>
        <end position="1102"/>
    </location>
</feature>
<dbReference type="PANTHER" id="PTHR47429:SF7">
    <property type="entry name" value="GATA-FACTOR"/>
    <property type="match status" value="1"/>
</dbReference>
<feature type="domain" description="PAS" evidence="5">
    <location>
        <begin position="632"/>
        <end position="695"/>
    </location>
</feature>
<comment type="caution">
    <text evidence="6">The sequence shown here is derived from an EMBL/GenBank/DDBJ whole genome shotgun (WGS) entry which is preliminary data.</text>
</comment>
<feature type="domain" description="PAS" evidence="5">
    <location>
        <begin position="306"/>
        <end position="344"/>
    </location>
</feature>
<dbReference type="PANTHER" id="PTHR47429">
    <property type="entry name" value="PROTEIN TWIN LOV 1"/>
    <property type="match status" value="1"/>
</dbReference>
<keyword evidence="7" id="KW-1185">Reference proteome</keyword>
<feature type="region of interest" description="Disordered" evidence="4">
    <location>
        <begin position="799"/>
        <end position="854"/>
    </location>
</feature>
<keyword evidence="3" id="KW-0157">Chromophore</keyword>
<protein>
    <recommendedName>
        <fullName evidence="5">PAS domain-containing protein</fullName>
    </recommendedName>
</protein>
<evidence type="ECO:0000256" key="4">
    <source>
        <dbReference type="SAM" id="MobiDB-lite"/>
    </source>
</evidence>
<dbReference type="Gene3D" id="3.30.450.20">
    <property type="entry name" value="PAS domain"/>
    <property type="match status" value="2"/>
</dbReference>
<proteinExistence type="predicted"/>
<sequence>MAYEDYNTDGAAVQAQGVYQQFYDAYGNDNDSQQQQRHQQSYITGTGTSSSEGSGEESMLGMGDFTEMDMREYGGMTMDALGASMPGMHPVRVSIPQYMSSTPMLAPGGGAEVLPAGLLNSSMAPPPGVSWYANSGLLESMQEYSPISIQHLHRQGSQSQSSQPPSQTTQSPFDYDAYPSSATPATASSSTVAGTPSTPATSTAADPESRPPSSVRSPPSPPSSASKALNLNILNGSINPAHPITASQLSAIGISSTANASPHAGLNAPSSLGLPVYSASGFDLLSVMARVATRPDPKVVLGPVDLTSSFVVVDVRRHDCPVIYVSPTFCRLTGYDESDVIGRNCRFLQSPNGIQSRGEVRQYTSHEAVKHLKKNLVDNKECQTSIINYKKNGDAFINLVTVIPIRGGELGASGDEDKVVYHVGFQVDLTEQPNAILQKLKDGTYIVNYTANNPVAIAPLNPLNRLFQQQQHRGLGGIGAGSTAVGLGFGGAAGGGFGGGMAGAMGYGGLHTISAKDRKLHAIGQPVVSQEFRKLLDEPEFLKSFPVTTGANADAGAASTTTTTAANSGTADNEDTAESGSRSGTPPPPNSNSGRDSPQPNPQNSSSSITIPSSNTTVPHASSMNHPLSLILLEYTPDFLHVVSLKGDFLYVAPAVRRVLGYESHELVGQSLVDICHPSDRVPLVRELKESSSSSVAPGAGGADDGGGSKDKDLPDDVQSPTNASDPHALMALHRPRTVDLLFRALTKSGRYVWVECRGRLHVEPGKGRKAILLSGRAKEMAGLRWEVVKGASGGVRGVIHGVGTGVGKDKNKEKDGKDGLGKETNGSKKRKKAGSGGGDEERTDPVHSTTEEADVKSEFWGTITRNGIILVVTSGVRDVLGFEEGELTGKHIEQFLVTGEEHSQLGLVEEIRNVRASVGSAPDWGVRTSRCWMTRKKQSLSDEDVASESQPGQGNAVEVEVVLYPSSVDDSIRNAEPQTISPANVIYQIRAVQPSLSYSQHPHIQPHVPVSPVSPHLQAASSDSLESEPDVLHPLEDDVFEPLDTTRGSSWQYELQQLRFRNDRLKEEIRVMEGELEKASLSSGGVGLRASVSSSSGGSFSARRHSLPNVMSPTTANPHSRQSSGSQQQHPYMQYSPADTSAGPSQSHYPIPVPVSIPVSYDARHQGQPLGSPEYPSQQQDWRSVYMPPPAHPHTQPHAQMPVAMNLTLPPRYAQQSQQRYQLPHQPPTPSSLKRTWDAGGNGGGGDT</sequence>
<feature type="region of interest" description="Disordered" evidence="4">
    <location>
        <begin position="999"/>
        <end position="1030"/>
    </location>
</feature>
<evidence type="ECO:0000259" key="5">
    <source>
        <dbReference type="PROSITE" id="PS50112"/>
    </source>
</evidence>
<feature type="compositionally biased region" description="Low complexity" evidence="4">
    <location>
        <begin position="157"/>
        <end position="172"/>
    </location>
</feature>
<dbReference type="PROSITE" id="PS50112">
    <property type="entry name" value="PAS"/>
    <property type="match status" value="2"/>
</dbReference>
<dbReference type="EMBL" id="JBBXMP010000039">
    <property type="protein sequence ID" value="KAL0066117.1"/>
    <property type="molecule type" value="Genomic_DNA"/>
</dbReference>
<feature type="region of interest" description="Disordered" evidence="4">
    <location>
        <begin position="1078"/>
        <end position="1155"/>
    </location>
</feature>
<feature type="compositionally biased region" description="Low complexity" evidence="4">
    <location>
        <begin position="1121"/>
        <end position="1130"/>
    </location>
</feature>
<evidence type="ECO:0000313" key="7">
    <source>
        <dbReference type="Proteomes" id="UP001437256"/>
    </source>
</evidence>
<keyword evidence="2" id="KW-0288">FMN</keyword>
<dbReference type="InterPro" id="IPR035965">
    <property type="entry name" value="PAS-like_dom_sf"/>
</dbReference>
<feature type="region of interest" description="Disordered" evidence="4">
    <location>
        <begin position="26"/>
        <end position="58"/>
    </location>
</feature>
<evidence type="ECO:0000313" key="6">
    <source>
        <dbReference type="EMBL" id="KAL0066117.1"/>
    </source>
</evidence>